<protein>
    <submittedName>
        <fullName evidence="7">2973_t:CDS:1</fullName>
    </submittedName>
</protein>
<dbReference type="Gene3D" id="3.40.50.620">
    <property type="entry name" value="HUPs"/>
    <property type="match status" value="1"/>
</dbReference>
<dbReference type="GO" id="GO:0006424">
    <property type="term" value="P:glutamyl-tRNA aminoacylation"/>
    <property type="evidence" value="ECO:0007669"/>
    <property type="project" value="TreeGrafter"/>
</dbReference>
<keyword evidence="2 5" id="KW-0547">Nucleotide-binding</keyword>
<proteinExistence type="inferred from homology"/>
<accession>A0A9N9HRI2</accession>
<dbReference type="PANTHER" id="PTHR43311">
    <property type="entry name" value="GLUTAMATE--TRNA LIGASE"/>
    <property type="match status" value="1"/>
</dbReference>
<dbReference type="SUPFAM" id="SSF52374">
    <property type="entry name" value="Nucleotidylyl transferase"/>
    <property type="match status" value="1"/>
</dbReference>
<comment type="caution">
    <text evidence="7">The sequence shown here is derived from an EMBL/GenBank/DDBJ whole genome shotgun (WGS) entry which is preliminary data.</text>
</comment>
<evidence type="ECO:0000256" key="2">
    <source>
        <dbReference type="ARBA" id="ARBA00022741"/>
    </source>
</evidence>
<evidence type="ECO:0000256" key="3">
    <source>
        <dbReference type="ARBA" id="ARBA00022840"/>
    </source>
</evidence>
<comment type="similarity">
    <text evidence="5">Belongs to the class-I aminoacyl-tRNA synthetase family.</text>
</comment>
<dbReference type="EMBL" id="CAJVPS010019709">
    <property type="protein sequence ID" value="CAG8701965.1"/>
    <property type="molecule type" value="Genomic_DNA"/>
</dbReference>
<dbReference type="AlphaFoldDB" id="A0A9N9HRI2"/>
<evidence type="ECO:0000256" key="1">
    <source>
        <dbReference type="ARBA" id="ARBA00022598"/>
    </source>
</evidence>
<organism evidence="7 8">
    <name type="scientific">Ambispora leptoticha</name>
    <dbReference type="NCBI Taxonomy" id="144679"/>
    <lineage>
        <taxon>Eukaryota</taxon>
        <taxon>Fungi</taxon>
        <taxon>Fungi incertae sedis</taxon>
        <taxon>Mucoromycota</taxon>
        <taxon>Glomeromycotina</taxon>
        <taxon>Glomeromycetes</taxon>
        <taxon>Archaeosporales</taxon>
        <taxon>Ambisporaceae</taxon>
        <taxon>Ambispora</taxon>
    </lineage>
</organism>
<gene>
    <name evidence="7" type="ORF">ALEPTO_LOCUS11612</name>
</gene>
<dbReference type="Proteomes" id="UP000789508">
    <property type="component" value="Unassembled WGS sequence"/>
</dbReference>
<keyword evidence="8" id="KW-1185">Reference proteome</keyword>
<dbReference type="PANTHER" id="PTHR43311:SF2">
    <property type="entry name" value="GLUTAMATE--TRNA LIGASE, MITOCHONDRIAL-RELATED"/>
    <property type="match status" value="1"/>
</dbReference>
<reference evidence="7" key="1">
    <citation type="submission" date="2021-06" db="EMBL/GenBank/DDBJ databases">
        <authorList>
            <person name="Kallberg Y."/>
            <person name="Tangrot J."/>
            <person name="Rosling A."/>
        </authorList>
    </citation>
    <scope>NUCLEOTIDE SEQUENCE</scope>
    <source>
        <strain evidence="7">FL130A</strain>
    </source>
</reference>
<evidence type="ECO:0000259" key="6">
    <source>
        <dbReference type="Pfam" id="PF00749"/>
    </source>
</evidence>
<name>A0A9N9HRI2_9GLOM</name>
<evidence type="ECO:0000313" key="8">
    <source>
        <dbReference type="Proteomes" id="UP000789508"/>
    </source>
</evidence>
<evidence type="ECO:0000256" key="4">
    <source>
        <dbReference type="ARBA" id="ARBA00023146"/>
    </source>
</evidence>
<dbReference type="InterPro" id="IPR014729">
    <property type="entry name" value="Rossmann-like_a/b/a_fold"/>
</dbReference>
<feature type="non-terminal residue" evidence="7">
    <location>
        <position position="281"/>
    </location>
</feature>
<dbReference type="InterPro" id="IPR020058">
    <property type="entry name" value="Glu/Gln-tRNA-synth_Ib_cat-dom"/>
</dbReference>
<dbReference type="Pfam" id="PF00749">
    <property type="entry name" value="tRNA-synt_1c"/>
    <property type="match status" value="1"/>
</dbReference>
<keyword evidence="4 5" id="KW-0030">Aminoacyl-tRNA synthetase</keyword>
<feature type="domain" description="Glutamyl/glutaminyl-tRNA synthetase class Ib catalytic" evidence="6">
    <location>
        <begin position="79"/>
        <end position="245"/>
    </location>
</feature>
<keyword evidence="5" id="KW-0648">Protein biosynthesis</keyword>
<dbReference type="GO" id="GO:0004818">
    <property type="term" value="F:glutamate-tRNA ligase activity"/>
    <property type="evidence" value="ECO:0007669"/>
    <property type="project" value="TreeGrafter"/>
</dbReference>
<dbReference type="InterPro" id="IPR049940">
    <property type="entry name" value="GluQ/Sye"/>
</dbReference>
<dbReference type="OrthoDB" id="428822at2759"/>
<evidence type="ECO:0000313" key="7">
    <source>
        <dbReference type="EMBL" id="CAG8701965.1"/>
    </source>
</evidence>
<dbReference type="GO" id="GO:0005829">
    <property type="term" value="C:cytosol"/>
    <property type="evidence" value="ECO:0007669"/>
    <property type="project" value="TreeGrafter"/>
</dbReference>
<dbReference type="GO" id="GO:0005524">
    <property type="term" value="F:ATP binding"/>
    <property type="evidence" value="ECO:0007669"/>
    <property type="project" value="UniProtKB-KW"/>
</dbReference>
<keyword evidence="1 5" id="KW-0436">Ligase</keyword>
<keyword evidence="3 5" id="KW-0067">ATP-binding</keyword>
<evidence type="ECO:0000256" key="5">
    <source>
        <dbReference type="RuleBase" id="RU363037"/>
    </source>
</evidence>
<sequence>MCYAINKAEGIPDKKKDYIITKATESNEHCKETLKKFGILTIASALLKAFIKIYHEENKQYKLFQKGIKPGESVFQPGEYGPYRQTQRLETYKKHIEKLLVEKKVYFCFCSPEELAQEKEQFIQENKRSNYQYSRKCLNLSEKEVNFLLQQKTPYVVRLKIPQARNYFFHDLVRGEVKFQGQDIEDFVLFRQNGIPNYNFACVIDDYLMKISHVLRGEEHLSNTGKQLVLYEALGWKPPLFGHELQKELSQLEKWEVENIKSVLKSVCLSSQAPKKEFYLL</sequence>